<dbReference type="GO" id="GO:0005737">
    <property type="term" value="C:cytoplasm"/>
    <property type="evidence" value="ECO:0007669"/>
    <property type="project" value="TreeGrafter"/>
</dbReference>
<comment type="caution">
    <text evidence="5">The sequence shown here is derived from an EMBL/GenBank/DDBJ whole genome shotgun (WGS) entry which is preliminary data.</text>
</comment>
<feature type="region of interest" description="Disordered" evidence="2">
    <location>
        <begin position="24"/>
        <end position="95"/>
    </location>
</feature>
<dbReference type="InterPro" id="IPR057207">
    <property type="entry name" value="FBXL15_LRR"/>
</dbReference>
<dbReference type="Proteomes" id="UP000726737">
    <property type="component" value="Unassembled WGS sequence"/>
</dbReference>
<dbReference type="EMBL" id="JAAAJA010000708">
    <property type="protein sequence ID" value="KAG0250267.1"/>
    <property type="molecule type" value="Genomic_DNA"/>
</dbReference>
<name>A0A9P6TWJ4_9FUNG</name>
<feature type="region of interest" description="Disordered" evidence="2">
    <location>
        <begin position="716"/>
        <end position="738"/>
    </location>
</feature>
<dbReference type="SUPFAM" id="SSF81383">
    <property type="entry name" value="F-box domain"/>
    <property type="match status" value="1"/>
</dbReference>
<proteinExistence type="predicted"/>
<sequence>MSNSLASLIAFSAVDQSFLYSKEPASVHTPGSLNRTLVSSSSSSLSSNEGNATAKKDLSGDTVMMGASSISPRDKPHQPVSTNSNTDTDTDTNTDTNTTITTITTFASVIGDDDDSLFSRTQLNQHRPFSTLPSELIIYIFKSLTSAHDLRSAILVCKLWCSCGMDLLWSRPSLTNNSVAERMVKSMALPNAVFPYADFIRRLNLSFLAPDLTDSILNQFASCSRLERLLLAGSVQATDVGLKKILTNCTGLYSLDLSDIPAVTDGLIEHVAAHCPQLHTLYLGACSAITDESIERLATSCSRLKRIKLSQCTLLTGRSVVTLTQRCRNLIEIDLTDCNLVTDDAIQAVFENLPQIRDLNMALLKEITNSAFEAIHPSTHRFEQLRVLNLTSCALITDETLARIIPSAPRLRNLILTKCDKITDEGVSVIKTLGKHLHHLHLGHCAWITDKAIATLVQHCTRIRYLDLACCSNLTDASVFAIAQLPKLRRIGLVKCSNITDHGIYAILISQVLPQTLERVHLSYCVNLSDTAIAALVSHCLKLTHLSLTGVPAFITPKYQTFCRAPPPEFTPHQREVFCVFSGKGVRELRNFMQETHLAMATTSAVPYPLDVASIRSGYRMMASTVASLVAAAETREGGAVGLGDEPPSSSLSPSSLPALTAATLLAQMGTNMISTSAGVISLTNVLPTPAIHIQGQDQVHNQDQTISPAIADIPEHHHQPQNSQDLQGPEQHSENSMEDVVMDESLVPALMIDGDWIVLHGTNDCTSSSHLPPQRILFPSTRSISMDVQQIRGRRALKNMTTTPVRR</sequence>
<protein>
    <submittedName>
        <fullName evidence="5">SCF ubiquitin ligase complex subunit</fullName>
    </submittedName>
</protein>
<dbReference type="SMART" id="SM00367">
    <property type="entry name" value="LRR_CC"/>
    <property type="match status" value="12"/>
</dbReference>
<dbReference type="PANTHER" id="PTHR13382">
    <property type="entry name" value="MITOCHONDRIAL ATP SYNTHASE COUPLING FACTOR B"/>
    <property type="match status" value="1"/>
</dbReference>
<dbReference type="InterPro" id="IPR036047">
    <property type="entry name" value="F-box-like_dom_sf"/>
</dbReference>
<feature type="compositionally biased region" description="Low complexity" evidence="2">
    <location>
        <begin position="81"/>
        <end position="95"/>
    </location>
</feature>
<dbReference type="InterPro" id="IPR032675">
    <property type="entry name" value="LRR_dom_sf"/>
</dbReference>
<dbReference type="Pfam" id="PF25372">
    <property type="entry name" value="DUF7885"/>
    <property type="match status" value="1"/>
</dbReference>
<feature type="domain" description="F-box/LRR-repeat protein 15-like leucin rich repeat" evidence="4">
    <location>
        <begin position="263"/>
        <end position="484"/>
    </location>
</feature>
<reference evidence="5" key="1">
    <citation type="journal article" date="2020" name="Fungal Divers.">
        <title>Resolving the Mortierellaceae phylogeny through synthesis of multi-gene phylogenetics and phylogenomics.</title>
        <authorList>
            <person name="Vandepol N."/>
            <person name="Liber J."/>
            <person name="Desiro A."/>
            <person name="Na H."/>
            <person name="Kennedy M."/>
            <person name="Barry K."/>
            <person name="Grigoriev I.V."/>
            <person name="Miller A.N."/>
            <person name="O'Donnell K."/>
            <person name="Stajich J.E."/>
            <person name="Bonito G."/>
        </authorList>
    </citation>
    <scope>NUCLEOTIDE SEQUENCE</scope>
    <source>
        <strain evidence="5">KOD948</strain>
    </source>
</reference>
<dbReference type="InterPro" id="IPR001810">
    <property type="entry name" value="F-box_dom"/>
</dbReference>
<dbReference type="AlphaFoldDB" id="A0A9P6TWJ4"/>
<dbReference type="Gene3D" id="3.80.10.10">
    <property type="entry name" value="Ribonuclease Inhibitor"/>
    <property type="match status" value="2"/>
</dbReference>
<evidence type="ECO:0000313" key="6">
    <source>
        <dbReference type="Proteomes" id="UP000726737"/>
    </source>
</evidence>
<evidence type="ECO:0000256" key="1">
    <source>
        <dbReference type="ARBA" id="ARBA00022786"/>
    </source>
</evidence>
<evidence type="ECO:0000259" key="4">
    <source>
        <dbReference type="Pfam" id="PF25372"/>
    </source>
</evidence>
<keyword evidence="1" id="KW-0833">Ubl conjugation pathway</keyword>
<keyword evidence="5" id="KW-0436">Ligase</keyword>
<dbReference type="InterPro" id="IPR050648">
    <property type="entry name" value="F-box_LRR-repeat"/>
</dbReference>
<evidence type="ECO:0000313" key="5">
    <source>
        <dbReference type="EMBL" id="KAG0250267.1"/>
    </source>
</evidence>
<gene>
    <name evidence="5" type="primary">GRR1_2</name>
    <name evidence="5" type="ORF">BG011_008526</name>
</gene>
<dbReference type="PANTHER" id="PTHR13382:SF69">
    <property type="entry name" value="FI18408P1"/>
    <property type="match status" value="1"/>
</dbReference>
<accession>A0A9P6TWJ4</accession>
<keyword evidence="6" id="KW-1185">Reference proteome</keyword>
<dbReference type="Pfam" id="PF12937">
    <property type="entry name" value="F-box-like"/>
    <property type="match status" value="1"/>
</dbReference>
<dbReference type="SUPFAM" id="SSF52047">
    <property type="entry name" value="RNI-like"/>
    <property type="match status" value="1"/>
</dbReference>
<dbReference type="GO" id="GO:0016874">
    <property type="term" value="F:ligase activity"/>
    <property type="evidence" value="ECO:0007669"/>
    <property type="project" value="UniProtKB-KW"/>
</dbReference>
<dbReference type="SUPFAM" id="SSF52058">
    <property type="entry name" value="L domain-like"/>
    <property type="match status" value="1"/>
</dbReference>
<evidence type="ECO:0000259" key="3">
    <source>
        <dbReference type="Pfam" id="PF12937"/>
    </source>
</evidence>
<organism evidence="5 6">
    <name type="scientific">Mortierella polycephala</name>
    <dbReference type="NCBI Taxonomy" id="41804"/>
    <lineage>
        <taxon>Eukaryota</taxon>
        <taxon>Fungi</taxon>
        <taxon>Fungi incertae sedis</taxon>
        <taxon>Mucoromycota</taxon>
        <taxon>Mortierellomycotina</taxon>
        <taxon>Mortierellomycetes</taxon>
        <taxon>Mortierellales</taxon>
        <taxon>Mortierellaceae</taxon>
        <taxon>Mortierella</taxon>
    </lineage>
</organism>
<evidence type="ECO:0000256" key="2">
    <source>
        <dbReference type="SAM" id="MobiDB-lite"/>
    </source>
</evidence>
<dbReference type="OrthoDB" id="10257471at2759"/>
<feature type="domain" description="F-box" evidence="3">
    <location>
        <begin position="129"/>
        <end position="174"/>
    </location>
</feature>
<feature type="compositionally biased region" description="Polar residues" evidence="2">
    <location>
        <begin position="29"/>
        <end position="38"/>
    </location>
</feature>
<dbReference type="InterPro" id="IPR006553">
    <property type="entry name" value="Leu-rich_rpt_Cys-con_subtyp"/>
</dbReference>